<dbReference type="EMBL" id="CP071793">
    <property type="protein sequence ID" value="QTD47814.1"/>
    <property type="molecule type" value="Genomic_DNA"/>
</dbReference>
<keyword evidence="3" id="KW-1185">Reference proteome</keyword>
<dbReference type="KEGG" id="scor:J3U87_19675"/>
<accession>A0A8A4TF33</accession>
<dbReference type="CDD" id="cd05344">
    <property type="entry name" value="BKR_like_SDR_like"/>
    <property type="match status" value="1"/>
</dbReference>
<sequence>MNLDLTGKRALVCGASQGIGAAIAHQLACMGCTVIALARSEDKLANVLKSLPGKGHYSISLDIGDQELLEKSVAGELADGPIHILINNSGGPKPGPISQAEPEAFMAGFRNHILAASLLVRLLLPGMKEAGYGRIINIISTSVKVPIPHLGVSNTVRGAMANWAKTLSIEVAPFGITVNNVLPGFTDTPRLTALIEANAAKQGKPAEDVAEAWKQSVPAKRFAEPRETAAATAFLASPAAAYINGVNLPVDGGRTGCL</sequence>
<dbReference type="AlphaFoldDB" id="A0A8A4TF33"/>
<name>A0A8A4TF33_SULCO</name>
<dbReference type="Pfam" id="PF13561">
    <property type="entry name" value="adh_short_C2"/>
    <property type="match status" value="1"/>
</dbReference>
<dbReference type="PRINTS" id="PR00081">
    <property type="entry name" value="GDHRDH"/>
</dbReference>
<dbReference type="Gene3D" id="3.40.50.720">
    <property type="entry name" value="NAD(P)-binding Rossmann-like Domain"/>
    <property type="match status" value="1"/>
</dbReference>
<organism evidence="2 3">
    <name type="scientific">Sulfidibacter corallicola</name>
    <dbReference type="NCBI Taxonomy" id="2818388"/>
    <lineage>
        <taxon>Bacteria</taxon>
        <taxon>Pseudomonadati</taxon>
        <taxon>Acidobacteriota</taxon>
        <taxon>Holophagae</taxon>
        <taxon>Acanthopleuribacterales</taxon>
        <taxon>Acanthopleuribacteraceae</taxon>
        <taxon>Sulfidibacter</taxon>
    </lineage>
</organism>
<dbReference type="PANTHER" id="PTHR42879">
    <property type="entry name" value="3-OXOACYL-(ACYL-CARRIER-PROTEIN) REDUCTASE"/>
    <property type="match status" value="1"/>
</dbReference>
<evidence type="ECO:0000256" key="1">
    <source>
        <dbReference type="ARBA" id="ARBA00006484"/>
    </source>
</evidence>
<dbReference type="InterPro" id="IPR050259">
    <property type="entry name" value="SDR"/>
</dbReference>
<protein>
    <submittedName>
        <fullName evidence="2">SDR family oxidoreductase</fullName>
    </submittedName>
</protein>
<gene>
    <name evidence="2" type="ORF">J3U87_19675</name>
</gene>
<dbReference type="RefSeq" id="WP_237377480.1">
    <property type="nucleotide sequence ID" value="NZ_CP071793.1"/>
</dbReference>
<dbReference type="InterPro" id="IPR036291">
    <property type="entry name" value="NAD(P)-bd_dom_sf"/>
</dbReference>
<proteinExistence type="inferred from homology"/>
<evidence type="ECO:0000313" key="2">
    <source>
        <dbReference type="EMBL" id="QTD47814.1"/>
    </source>
</evidence>
<dbReference type="Proteomes" id="UP000663929">
    <property type="component" value="Chromosome"/>
</dbReference>
<reference evidence="2" key="1">
    <citation type="submission" date="2021-03" db="EMBL/GenBank/DDBJ databases">
        <title>Acanthopleuribacteraceae sp. M133.</title>
        <authorList>
            <person name="Wang G."/>
        </authorList>
    </citation>
    <scope>NUCLEOTIDE SEQUENCE</scope>
    <source>
        <strain evidence="2">M133</strain>
    </source>
</reference>
<evidence type="ECO:0000313" key="3">
    <source>
        <dbReference type="Proteomes" id="UP000663929"/>
    </source>
</evidence>
<dbReference type="InterPro" id="IPR002347">
    <property type="entry name" value="SDR_fam"/>
</dbReference>
<dbReference type="SUPFAM" id="SSF51735">
    <property type="entry name" value="NAD(P)-binding Rossmann-fold domains"/>
    <property type="match status" value="1"/>
</dbReference>
<comment type="similarity">
    <text evidence="1">Belongs to the short-chain dehydrogenases/reductases (SDR) family.</text>
</comment>
<dbReference type="PANTHER" id="PTHR42879:SF6">
    <property type="entry name" value="NADPH-DEPENDENT REDUCTASE BACG"/>
    <property type="match status" value="1"/>
</dbReference>